<comment type="caution">
    <text evidence="1">The sequence shown here is derived from an EMBL/GenBank/DDBJ whole genome shotgun (WGS) entry which is preliminary data.</text>
</comment>
<organism evidence="1 2">
    <name type="scientific">Streptomyces fructofermentans</name>
    <dbReference type="NCBI Taxonomy" id="152141"/>
    <lineage>
        <taxon>Bacteria</taxon>
        <taxon>Bacillati</taxon>
        <taxon>Actinomycetota</taxon>
        <taxon>Actinomycetes</taxon>
        <taxon>Kitasatosporales</taxon>
        <taxon>Streptomycetaceae</taxon>
        <taxon>Streptomyces</taxon>
    </lineage>
</organism>
<dbReference type="Proteomes" id="UP000645555">
    <property type="component" value="Unassembled WGS sequence"/>
</dbReference>
<accession>A0A918KEE8</accession>
<keyword evidence="2" id="KW-1185">Reference proteome</keyword>
<gene>
    <name evidence="1" type="ORF">GCM10010515_28310</name>
</gene>
<evidence type="ECO:0000313" key="2">
    <source>
        <dbReference type="Proteomes" id="UP000645555"/>
    </source>
</evidence>
<dbReference type="EMBL" id="BMWD01000008">
    <property type="protein sequence ID" value="GGX58915.1"/>
    <property type="molecule type" value="Genomic_DNA"/>
</dbReference>
<reference evidence="1" key="2">
    <citation type="submission" date="2020-09" db="EMBL/GenBank/DDBJ databases">
        <authorList>
            <person name="Sun Q."/>
            <person name="Ohkuma M."/>
        </authorList>
    </citation>
    <scope>NUCLEOTIDE SEQUENCE</scope>
    <source>
        <strain evidence="1">JCM 4956</strain>
    </source>
</reference>
<reference evidence="1" key="1">
    <citation type="journal article" date="2014" name="Int. J. Syst. Evol. Microbiol.">
        <title>Complete genome sequence of Corynebacterium casei LMG S-19264T (=DSM 44701T), isolated from a smear-ripened cheese.</title>
        <authorList>
            <consortium name="US DOE Joint Genome Institute (JGI-PGF)"/>
            <person name="Walter F."/>
            <person name="Albersmeier A."/>
            <person name="Kalinowski J."/>
            <person name="Ruckert C."/>
        </authorList>
    </citation>
    <scope>NUCLEOTIDE SEQUENCE</scope>
    <source>
        <strain evidence="1">JCM 4956</strain>
    </source>
</reference>
<sequence length="157" mass="15559">MPDGLVVTDGRVLTVVSIGGRGAVEAGFRMPTPARRHQGAHCRPRDVSAASERPVGSGAGACFGSAAFTGRLPVGVHMVACCNYAGGCAIGPSGGAVPPGPGAPCGSVRKAPPTAAPPCNVAVRLRTAPAVGRTEEVSPITAVSARVLSPQDLTGVR</sequence>
<proteinExistence type="predicted"/>
<evidence type="ECO:0000313" key="1">
    <source>
        <dbReference type="EMBL" id="GGX58915.1"/>
    </source>
</evidence>
<protein>
    <submittedName>
        <fullName evidence="1">Uncharacterized protein</fullName>
    </submittedName>
</protein>
<name>A0A918KEE8_9ACTN</name>
<dbReference type="AlphaFoldDB" id="A0A918KEE8"/>